<proteinExistence type="predicted"/>
<feature type="region of interest" description="Disordered" evidence="1">
    <location>
        <begin position="1"/>
        <end position="26"/>
    </location>
</feature>
<name>A0A8B6DP86_MYTGA</name>
<feature type="region of interest" description="Disordered" evidence="1">
    <location>
        <begin position="245"/>
        <end position="266"/>
    </location>
</feature>
<feature type="region of interest" description="Disordered" evidence="1">
    <location>
        <begin position="576"/>
        <end position="600"/>
    </location>
</feature>
<sequence length="669" mass="76129">MSFDDAYSKEHNKKCDISNPGTERTAQEKVYITNEIDEKEQAYKRTILGRLNQKWKQDLQLAETPGNIFNEKSMEIFSDKSDVLDNDRSVSELSSCETYDDFEYWLNTEESYKPNELNNSDACDKDNMELEIAKCQKAVNGELKNQTFLAIANEVSSSDTDEMTAREEADKERRTLKSAYWVLAVDVYLKRKKALKDSEGLFQIGPICNILRENDISKDNQDTEKKETTTNEYINDVASKRNETYEEKYNDDNSESSVAETVDSEYPSYESDFSEELYGEDSEIHIVTRCQLAVKQKDVCDQKQEPIYNQETESKSNGTKMMKDVVVESLKKDDGGTTDNAYTRIDLTDDREAKTRNSILGKGQNLQQIDSIDNSKAENQCFDDDDLPSDGVYLKKDQNANDDESFTVSSASFDSFFGYDNPNGEEDDLSNENDENLMENRLQSFKMNEKSVEVIIETKIDTESVADEGGSLRQNVSKDSTSIMSMETNSKGNTKNRHIKGSTLQIPLVSAETELYSTIDNSELTVLNSRKIIMPKRSMSQNDNERHHDTCFSEQDINNLNELVSNVSKISRLMKQHSNTESEDQLQSSKQNVEKSMVTNSDDVTTVSSALRERQFESENLMKEKEGMVTSSFKGTISICILLTLWTIFKIASHAHTLRIVNIVIDSQN</sequence>
<dbReference type="EMBL" id="UYJE01003822">
    <property type="protein sequence ID" value="VDI22658.1"/>
    <property type="molecule type" value="Genomic_DNA"/>
</dbReference>
<dbReference type="AlphaFoldDB" id="A0A8B6DP86"/>
<evidence type="ECO:0000256" key="1">
    <source>
        <dbReference type="SAM" id="MobiDB-lite"/>
    </source>
</evidence>
<reference evidence="2" key="1">
    <citation type="submission" date="2018-11" db="EMBL/GenBank/DDBJ databases">
        <authorList>
            <person name="Alioto T."/>
            <person name="Alioto T."/>
        </authorList>
    </citation>
    <scope>NUCLEOTIDE SEQUENCE</scope>
</reference>
<evidence type="ECO:0000313" key="2">
    <source>
        <dbReference type="EMBL" id="VDI22658.1"/>
    </source>
</evidence>
<dbReference type="OrthoDB" id="6185554at2759"/>
<dbReference type="Proteomes" id="UP000596742">
    <property type="component" value="Unassembled WGS sequence"/>
</dbReference>
<keyword evidence="3" id="KW-1185">Reference proteome</keyword>
<protein>
    <submittedName>
        <fullName evidence="2">Uncharacterized protein</fullName>
    </submittedName>
</protein>
<gene>
    <name evidence="2" type="ORF">MGAL_10B052966</name>
</gene>
<feature type="compositionally biased region" description="Basic and acidic residues" evidence="1">
    <location>
        <begin position="1"/>
        <end position="16"/>
    </location>
</feature>
<accession>A0A8B6DP86</accession>
<evidence type="ECO:0000313" key="3">
    <source>
        <dbReference type="Proteomes" id="UP000596742"/>
    </source>
</evidence>
<organism evidence="2 3">
    <name type="scientific">Mytilus galloprovincialis</name>
    <name type="common">Mediterranean mussel</name>
    <dbReference type="NCBI Taxonomy" id="29158"/>
    <lineage>
        <taxon>Eukaryota</taxon>
        <taxon>Metazoa</taxon>
        <taxon>Spiralia</taxon>
        <taxon>Lophotrochozoa</taxon>
        <taxon>Mollusca</taxon>
        <taxon>Bivalvia</taxon>
        <taxon>Autobranchia</taxon>
        <taxon>Pteriomorphia</taxon>
        <taxon>Mytilida</taxon>
        <taxon>Mytiloidea</taxon>
        <taxon>Mytilidae</taxon>
        <taxon>Mytilinae</taxon>
        <taxon>Mytilus</taxon>
    </lineage>
</organism>
<comment type="caution">
    <text evidence="2">The sequence shown here is derived from an EMBL/GenBank/DDBJ whole genome shotgun (WGS) entry which is preliminary data.</text>
</comment>